<evidence type="ECO:0000313" key="2">
    <source>
        <dbReference type="Proteomes" id="UP000032046"/>
    </source>
</evidence>
<dbReference type="STRING" id="1602171.ST44_04725"/>
<evidence type="ECO:0000313" key="1">
    <source>
        <dbReference type="EMBL" id="KIP63215.1"/>
    </source>
</evidence>
<dbReference type="AlphaFoldDB" id="A0A0D0IWY9"/>
<dbReference type="Gene3D" id="3.40.630.40">
    <property type="entry name" value="Zn-dependent exopeptidases"/>
    <property type="match status" value="1"/>
</dbReference>
<proteinExistence type="predicted"/>
<gene>
    <name evidence="1" type="ORF">ST44_04725</name>
</gene>
<dbReference type="RefSeq" id="WP_042518511.1">
    <property type="nucleotide sequence ID" value="NZ_JXQI01000068.1"/>
</dbReference>
<dbReference type="InterPro" id="IPR007709">
    <property type="entry name" value="N-FG_amidohydro"/>
</dbReference>
<dbReference type="OrthoDB" id="8716700at2"/>
<protein>
    <recommendedName>
        <fullName evidence="3">N-formylglutamate amidohydrolase</fullName>
    </recommendedName>
</protein>
<organism evidence="1 2">
    <name type="scientific">Prevotella pectinovora</name>
    <dbReference type="NCBI Taxonomy" id="1602169"/>
    <lineage>
        <taxon>Bacteria</taxon>
        <taxon>Pseudomonadati</taxon>
        <taxon>Bacteroidota</taxon>
        <taxon>Bacteroidia</taxon>
        <taxon>Bacteroidales</taxon>
        <taxon>Prevotellaceae</taxon>
        <taxon>Prevotella</taxon>
    </lineage>
</organism>
<dbReference type="EMBL" id="JXQK01000046">
    <property type="protein sequence ID" value="KIP63215.1"/>
    <property type="molecule type" value="Genomic_DNA"/>
</dbReference>
<dbReference type="SUPFAM" id="SSF53187">
    <property type="entry name" value="Zn-dependent exopeptidases"/>
    <property type="match status" value="1"/>
</dbReference>
<dbReference type="Proteomes" id="UP000032046">
    <property type="component" value="Unassembled WGS sequence"/>
</dbReference>
<keyword evidence="2" id="KW-1185">Reference proteome</keyword>
<reference evidence="1 2" key="1">
    <citation type="submission" date="2015-01" db="EMBL/GenBank/DDBJ databases">
        <title>Comparative genomics of non-oral Prevotella species.</title>
        <authorList>
            <person name="Accetto T."/>
            <person name="Nograsek B."/>
            <person name="Avgustin G."/>
        </authorList>
    </citation>
    <scope>NUCLEOTIDE SEQUENCE [LARGE SCALE GENOMIC DNA]</scope>
    <source>
        <strain evidence="1 2">P5-119</strain>
    </source>
</reference>
<name>A0A0D0IWY9_9BACT</name>
<sequence length="233" mass="26998">MDYDKIILNVPHSSLLGLYDSEYSGWKENPAFECDCVIKWTDWATDNIFAPNHNLKVNVDMHIFQLSRFIIDAERLEHDPLEAKGQGIIYTDFGGFHREVSSEKKEFLMNIYHDYIRGIKECLTKESILIDCHSFPPELSDVDVCIGFNDDWSKPEQETINMIASKFIDAGYEVGINEPYSNSLSPACTFPYHSIMIEVNKRIYMNTETFQLLPEAERFTRTVNDIYATLLRV</sequence>
<evidence type="ECO:0008006" key="3">
    <source>
        <dbReference type="Google" id="ProtNLM"/>
    </source>
</evidence>
<comment type="caution">
    <text evidence="1">The sequence shown here is derived from an EMBL/GenBank/DDBJ whole genome shotgun (WGS) entry which is preliminary data.</text>
</comment>
<accession>A0A0D0IWY9</accession>
<dbReference type="Pfam" id="PF05013">
    <property type="entry name" value="FGase"/>
    <property type="match status" value="1"/>
</dbReference>